<sequence>MNKTDSNFVGAEEFSTKLDFKANVADIIDIYSKTEDDTLLLLKADKVDIIDSYSKIEDDAFLLLNADKNLDLKLNIAEQIEAYTKTETDDKLNLRDNVADIVDSYLKIKDDALILLKVDKTDLTNYVDLTSAQTISRQKQFGVISVSCISKLSKNDASVLFAEGGNIQVSYLVAQLQLQEILDSATSKLKVYIFSTQEELNDWMTFQDNVAKLVIEDNLYIVDKEVTDYWWDGTDLKVLETDLPDMSNIITTLGVATAGGDAIKDQSIDKNTLILAHNTIFATTGNDHSIIEIKTFTSTIISKGIQYSGYDNNSVFLANGQAKAISDINASVDLSNYYNKTQTYSQTETNNLQNDKAIVEVSYTKDEDDAFLLLKADKTQLIDSYIKTQTDNLLKKKTNQSTTTTQYIDVENTFNANINATGFMKTNKVDTSVLLADGGDALVSSLGGVQVEDLTNLIVILKAQVVPQLHQHHHALYSITLATKRKTLTGVLSFRNIRVSTDSTEAIGTNDEIGLQFS</sequence>
<evidence type="ECO:0000313" key="1">
    <source>
        <dbReference type="EMBL" id="KAA6404393.1"/>
    </source>
</evidence>
<evidence type="ECO:0000313" key="2">
    <source>
        <dbReference type="Proteomes" id="UP000324800"/>
    </source>
</evidence>
<comment type="caution">
    <text evidence="1">The sequence shown here is derived from an EMBL/GenBank/DDBJ whole genome shotgun (WGS) entry which is preliminary data.</text>
</comment>
<reference evidence="1 2" key="1">
    <citation type="submission" date="2019-03" db="EMBL/GenBank/DDBJ databases">
        <title>Single cell metagenomics reveals metabolic interactions within the superorganism composed of flagellate Streblomastix strix and complex community of Bacteroidetes bacteria on its surface.</title>
        <authorList>
            <person name="Treitli S.C."/>
            <person name="Kolisko M."/>
            <person name="Husnik F."/>
            <person name="Keeling P."/>
            <person name="Hampl V."/>
        </authorList>
    </citation>
    <scope>NUCLEOTIDE SEQUENCE [LARGE SCALE GENOMIC DNA]</scope>
    <source>
        <strain evidence="1">ST1C</strain>
    </source>
</reference>
<gene>
    <name evidence="1" type="ORF">EZS28_000080</name>
</gene>
<protein>
    <submittedName>
        <fullName evidence="1">Uncharacterized protein</fullName>
    </submittedName>
</protein>
<dbReference type="AlphaFoldDB" id="A0A5J4XBA0"/>
<name>A0A5J4XBA0_9EUKA</name>
<accession>A0A5J4XBA0</accession>
<organism evidence="1 2">
    <name type="scientific">Streblomastix strix</name>
    <dbReference type="NCBI Taxonomy" id="222440"/>
    <lineage>
        <taxon>Eukaryota</taxon>
        <taxon>Metamonada</taxon>
        <taxon>Preaxostyla</taxon>
        <taxon>Oxymonadida</taxon>
        <taxon>Streblomastigidae</taxon>
        <taxon>Streblomastix</taxon>
    </lineage>
</organism>
<proteinExistence type="predicted"/>
<dbReference type="Proteomes" id="UP000324800">
    <property type="component" value="Unassembled WGS sequence"/>
</dbReference>
<dbReference type="EMBL" id="SNRW01000005">
    <property type="protein sequence ID" value="KAA6404393.1"/>
    <property type="molecule type" value="Genomic_DNA"/>
</dbReference>